<accession>A0A969W6I8</accession>
<keyword evidence="3" id="KW-1185">Reference proteome</keyword>
<dbReference type="Proteomes" id="UP000653472">
    <property type="component" value="Unassembled WGS sequence"/>
</dbReference>
<evidence type="ECO:0000259" key="1">
    <source>
        <dbReference type="Pfam" id="PF04273"/>
    </source>
</evidence>
<dbReference type="EMBL" id="JAAVXB010000001">
    <property type="protein sequence ID" value="NKF20819.1"/>
    <property type="molecule type" value="Genomic_DNA"/>
</dbReference>
<reference evidence="2" key="1">
    <citation type="submission" date="2020-03" db="EMBL/GenBank/DDBJ databases">
        <title>Solimonas marina sp. nov., isolated from deep seawater of the Pacific Ocean.</title>
        <authorList>
            <person name="Liu X."/>
            <person name="Lai Q."/>
            <person name="Sun F."/>
            <person name="Gai Y."/>
            <person name="Li G."/>
            <person name="Shao Z."/>
        </authorList>
    </citation>
    <scope>NUCLEOTIDE SEQUENCE</scope>
    <source>
        <strain evidence="2">C16B3</strain>
    </source>
</reference>
<dbReference type="Pfam" id="PF04273">
    <property type="entry name" value="BLH_phosphatase"/>
    <property type="match status" value="1"/>
</dbReference>
<dbReference type="Gene3D" id="3.90.190.10">
    <property type="entry name" value="Protein tyrosine phosphatase superfamily"/>
    <property type="match status" value="1"/>
</dbReference>
<protein>
    <recommendedName>
        <fullName evidence="1">Beta-lactamase hydrolase-like protein phosphatase-like domain-containing protein</fullName>
    </recommendedName>
</protein>
<dbReference type="InterPro" id="IPR005939">
    <property type="entry name" value="BLH_phosphatase-like"/>
</dbReference>
<feature type="domain" description="Beta-lactamase hydrolase-like protein phosphatase-like" evidence="1">
    <location>
        <begin position="24"/>
        <end position="112"/>
    </location>
</feature>
<organism evidence="2 3">
    <name type="scientific">Solimonas marina</name>
    <dbReference type="NCBI Taxonomy" id="2714601"/>
    <lineage>
        <taxon>Bacteria</taxon>
        <taxon>Pseudomonadati</taxon>
        <taxon>Pseudomonadota</taxon>
        <taxon>Gammaproteobacteria</taxon>
        <taxon>Nevskiales</taxon>
        <taxon>Nevskiaceae</taxon>
        <taxon>Solimonas</taxon>
    </lineage>
</organism>
<gene>
    <name evidence="2" type="ORF">G7Y82_00725</name>
</gene>
<proteinExistence type="predicted"/>
<dbReference type="InterPro" id="IPR029021">
    <property type="entry name" value="Prot-tyrosine_phosphatase-like"/>
</dbReference>
<comment type="caution">
    <text evidence="2">The sequence shown here is derived from an EMBL/GenBank/DDBJ whole genome shotgun (WGS) entry which is preliminary data.</text>
</comment>
<dbReference type="GO" id="GO:0016787">
    <property type="term" value="F:hydrolase activity"/>
    <property type="evidence" value="ECO:0007669"/>
    <property type="project" value="InterPro"/>
</dbReference>
<name>A0A969W6I8_9GAMM</name>
<evidence type="ECO:0000313" key="2">
    <source>
        <dbReference type="EMBL" id="NKF20819.1"/>
    </source>
</evidence>
<dbReference type="AlphaFoldDB" id="A0A969W6I8"/>
<dbReference type="SUPFAM" id="SSF52799">
    <property type="entry name" value="(Phosphotyrosine protein) phosphatases II"/>
    <property type="match status" value="1"/>
</dbReference>
<evidence type="ECO:0000313" key="3">
    <source>
        <dbReference type="Proteomes" id="UP000653472"/>
    </source>
</evidence>
<sequence length="144" mass="14930">MLLPELPNAGQPWDGVATAGRPSVEQFALAKSRGVTRVVNLCPHSEPCGYDEPELMSQLGLDYVNIPVAGAGDLNEDNARTLAAALNDAGGAVLVHCASSNRVGALFAVKAAKLDGKSVDEAIEIGRRAGLRAMEPAVRQLLGG</sequence>
<dbReference type="RefSeq" id="WP_168146081.1">
    <property type="nucleotide sequence ID" value="NZ_JAAVXB010000001.1"/>
</dbReference>